<accession>A0A0D0AWN6</accession>
<protein>
    <submittedName>
        <fullName evidence="1">Uncharacterized protein</fullName>
    </submittedName>
</protein>
<evidence type="ECO:0000313" key="2">
    <source>
        <dbReference type="Proteomes" id="UP000054485"/>
    </source>
</evidence>
<sequence>MKGVCFEHIARVNSQHCPESNPMSLHYPRSAYSFLAVVCQCYDAHCSIFFVLYSAPQVPDSKRAIRRPLLRASFSPFNHW</sequence>
<reference evidence="2" key="2">
    <citation type="submission" date="2015-01" db="EMBL/GenBank/DDBJ databases">
        <title>Evolutionary Origins and Diversification of the Mycorrhizal Mutualists.</title>
        <authorList>
            <consortium name="DOE Joint Genome Institute"/>
            <consortium name="Mycorrhizal Genomics Consortium"/>
            <person name="Kohler A."/>
            <person name="Kuo A."/>
            <person name="Nagy L.G."/>
            <person name="Floudas D."/>
            <person name="Copeland A."/>
            <person name="Barry K.W."/>
            <person name="Cichocki N."/>
            <person name="Veneault-Fourrey C."/>
            <person name="LaButti K."/>
            <person name="Lindquist E.A."/>
            <person name="Lipzen A."/>
            <person name="Lundell T."/>
            <person name="Morin E."/>
            <person name="Murat C."/>
            <person name="Riley R."/>
            <person name="Ohm R."/>
            <person name="Sun H."/>
            <person name="Tunlid A."/>
            <person name="Henrissat B."/>
            <person name="Grigoriev I.V."/>
            <person name="Hibbett D.S."/>
            <person name="Martin F."/>
        </authorList>
    </citation>
    <scope>NUCLEOTIDE SEQUENCE [LARGE SCALE GENOMIC DNA]</scope>
    <source>
        <strain evidence="2">UH-Slu-Lm8-n1</strain>
    </source>
</reference>
<dbReference type="EMBL" id="KN835541">
    <property type="protein sequence ID" value="KIK36298.1"/>
    <property type="molecule type" value="Genomic_DNA"/>
</dbReference>
<dbReference type="HOGENOM" id="CLU_2591386_0_0_1"/>
<dbReference type="InParanoid" id="A0A0D0AWN6"/>
<dbReference type="Proteomes" id="UP000054485">
    <property type="component" value="Unassembled WGS sequence"/>
</dbReference>
<organism evidence="1 2">
    <name type="scientific">Suillus luteus UH-Slu-Lm8-n1</name>
    <dbReference type="NCBI Taxonomy" id="930992"/>
    <lineage>
        <taxon>Eukaryota</taxon>
        <taxon>Fungi</taxon>
        <taxon>Dikarya</taxon>
        <taxon>Basidiomycota</taxon>
        <taxon>Agaricomycotina</taxon>
        <taxon>Agaricomycetes</taxon>
        <taxon>Agaricomycetidae</taxon>
        <taxon>Boletales</taxon>
        <taxon>Suillineae</taxon>
        <taxon>Suillaceae</taxon>
        <taxon>Suillus</taxon>
    </lineage>
</organism>
<dbReference type="AlphaFoldDB" id="A0A0D0AWN6"/>
<proteinExistence type="predicted"/>
<keyword evidence="2" id="KW-1185">Reference proteome</keyword>
<evidence type="ECO:0000313" key="1">
    <source>
        <dbReference type="EMBL" id="KIK36298.1"/>
    </source>
</evidence>
<reference evidence="1 2" key="1">
    <citation type="submission" date="2014-04" db="EMBL/GenBank/DDBJ databases">
        <authorList>
            <consortium name="DOE Joint Genome Institute"/>
            <person name="Kuo A."/>
            <person name="Ruytinx J."/>
            <person name="Rineau F."/>
            <person name="Colpaert J."/>
            <person name="Kohler A."/>
            <person name="Nagy L.G."/>
            <person name="Floudas D."/>
            <person name="Copeland A."/>
            <person name="Barry K.W."/>
            <person name="Cichocki N."/>
            <person name="Veneault-Fourrey C."/>
            <person name="LaButti K."/>
            <person name="Lindquist E.A."/>
            <person name="Lipzen A."/>
            <person name="Lundell T."/>
            <person name="Morin E."/>
            <person name="Murat C."/>
            <person name="Sun H."/>
            <person name="Tunlid A."/>
            <person name="Henrissat B."/>
            <person name="Grigoriev I.V."/>
            <person name="Hibbett D.S."/>
            <person name="Martin F."/>
            <person name="Nordberg H.P."/>
            <person name="Cantor M.N."/>
            <person name="Hua S.X."/>
        </authorList>
    </citation>
    <scope>NUCLEOTIDE SEQUENCE [LARGE SCALE GENOMIC DNA]</scope>
    <source>
        <strain evidence="1 2">UH-Slu-Lm8-n1</strain>
    </source>
</reference>
<name>A0A0D0AWN6_9AGAM</name>
<gene>
    <name evidence="1" type="ORF">CY34DRAFT_531464</name>
</gene>